<dbReference type="Gene3D" id="1.10.8.20">
    <property type="entry name" value="N-terminal domain of phosphatidylinositol transfer protein sec14p"/>
    <property type="match status" value="1"/>
</dbReference>
<evidence type="ECO:0000313" key="4">
    <source>
        <dbReference type="Proteomes" id="UP000502823"/>
    </source>
</evidence>
<dbReference type="InterPro" id="IPR001251">
    <property type="entry name" value="CRAL-TRIO_dom"/>
</dbReference>
<dbReference type="PRINTS" id="PR00180">
    <property type="entry name" value="CRETINALDHBP"/>
</dbReference>
<dbReference type="GO" id="GO:0016020">
    <property type="term" value="C:membrane"/>
    <property type="evidence" value="ECO:0007669"/>
    <property type="project" value="TreeGrafter"/>
</dbReference>
<evidence type="ECO:0000256" key="1">
    <source>
        <dbReference type="SAM" id="MobiDB-lite"/>
    </source>
</evidence>
<name>A0A6L2PSL0_COPFO</name>
<dbReference type="CDD" id="cd00170">
    <property type="entry name" value="SEC14"/>
    <property type="match status" value="1"/>
</dbReference>
<sequence>MAAAQAYVNELTENPGVKKEDLEELKCWLSTQQHLPPISEDQLIVFLHSCYYNVAQTMDCIEKYYTLRTKAPEIFTNRDLKRPENQKMLTVVTCIELPVKDPNGYNILFHSLKESAPSEYILADSARLYFMMVDWCIRCEGTPSGISLMFDASGVKFGHLIRLSLSLVHKILTYVQEGLPVRLKAIHVLNSISVIEHLMYLIKPFMNKELLKLIHFHKGNNETIYQYFPKECLPQDYGGELPTLAELHASYILRLSQSEGYFKEEEKFRVDESKRSNRRKNKHESVTSDH</sequence>
<dbReference type="PANTHER" id="PTHR10174:SF213">
    <property type="entry name" value="CRAL-TRIO DOMAIN-CONTAINING PROTEIN"/>
    <property type="match status" value="1"/>
</dbReference>
<dbReference type="Proteomes" id="UP000502823">
    <property type="component" value="Unassembled WGS sequence"/>
</dbReference>
<accession>A0A6L2PSL0</accession>
<dbReference type="OrthoDB" id="6736570at2759"/>
<feature type="region of interest" description="Disordered" evidence="1">
    <location>
        <begin position="265"/>
        <end position="290"/>
    </location>
</feature>
<dbReference type="InterPro" id="IPR036865">
    <property type="entry name" value="CRAL-TRIO_dom_sf"/>
</dbReference>
<dbReference type="SMART" id="SM00516">
    <property type="entry name" value="SEC14"/>
    <property type="match status" value="1"/>
</dbReference>
<comment type="caution">
    <text evidence="3">The sequence shown here is derived from an EMBL/GenBank/DDBJ whole genome shotgun (WGS) entry which is preliminary data.</text>
</comment>
<dbReference type="FunCoup" id="A0A6L2PSL0">
    <property type="interactions" value="9"/>
</dbReference>
<dbReference type="PROSITE" id="PS50191">
    <property type="entry name" value="CRAL_TRIO"/>
    <property type="match status" value="1"/>
</dbReference>
<dbReference type="Pfam" id="PF00650">
    <property type="entry name" value="CRAL_TRIO"/>
    <property type="match status" value="1"/>
</dbReference>
<dbReference type="GO" id="GO:1902936">
    <property type="term" value="F:phosphatidylinositol bisphosphate binding"/>
    <property type="evidence" value="ECO:0007669"/>
    <property type="project" value="TreeGrafter"/>
</dbReference>
<keyword evidence="4" id="KW-1185">Reference proteome</keyword>
<gene>
    <name evidence="3" type="ORF">Cfor_12750</name>
</gene>
<dbReference type="InParanoid" id="A0A6L2PSL0"/>
<dbReference type="Gene3D" id="3.40.525.10">
    <property type="entry name" value="CRAL-TRIO lipid binding domain"/>
    <property type="match status" value="1"/>
</dbReference>
<protein>
    <recommendedName>
        <fullName evidence="2">CRAL-TRIO domain-containing protein</fullName>
    </recommendedName>
</protein>
<dbReference type="AlphaFoldDB" id="A0A6L2PSL0"/>
<organism evidence="3 4">
    <name type="scientific">Coptotermes formosanus</name>
    <name type="common">Formosan subterranean termite</name>
    <dbReference type="NCBI Taxonomy" id="36987"/>
    <lineage>
        <taxon>Eukaryota</taxon>
        <taxon>Metazoa</taxon>
        <taxon>Ecdysozoa</taxon>
        <taxon>Arthropoda</taxon>
        <taxon>Hexapoda</taxon>
        <taxon>Insecta</taxon>
        <taxon>Pterygota</taxon>
        <taxon>Neoptera</taxon>
        <taxon>Polyneoptera</taxon>
        <taxon>Dictyoptera</taxon>
        <taxon>Blattodea</taxon>
        <taxon>Blattoidea</taxon>
        <taxon>Termitoidae</taxon>
        <taxon>Rhinotermitidae</taxon>
        <taxon>Coptotermes</taxon>
    </lineage>
</organism>
<reference evidence="4" key="1">
    <citation type="submission" date="2020-01" db="EMBL/GenBank/DDBJ databases">
        <title>Draft genome sequence of the Termite Coptotermes fromosanus.</title>
        <authorList>
            <person name="Itakura S."/>
            <person name="Yosikawa Y."/>
            <person name="Umezawa K."/>
        </authorList>
    </citation>
    <scope>NUCLEOTIDE SEQUENCE [LARGE SCALE GENOMIC DNA]</scope>
</reference>
<feature type="domain" description="CRAL-TRIO" evidence="2">
    <location>
        <begin position="82"/>
        <end position="245"/>
    </location>
</feature>
<evidence type="ECO:0000313" key="3">
    <source>
        <dbReference type="EMBL" id="GFG35174.1"/>
    </source>
</evidence>
<dbReference type="EMBL" id="BLKM01012015">
    <property type="protein sequence ID" value="GFG35174.1"/>
    <property type="molecule type" value="Genomic_DNA"/>
</dbReference>
<dbReference type="PANTHER" id="PTHR10174">
    <property type="entry name" value="ALPHA-TOCOPHEROL TRANSFER PROTEIN-RELATED"/>
    <property type="match status" value="1"/>
</dbReference>
<proteinExistence type="predicted"/>
<dbReference type="InterPro" id="IPR036273">
    <property type="entry name" value="CRAL/TRIO_N_dom_sf"/>
</dbReference>
<dbReference type="SUPFAM" id="SSF46938">
    <property type="entry name" value="CRAL/TRIO N-terminal domain"/>
    <property type="match status" value="1"/>
</dbReference>
<evidence type="ECO:0000259" key="2">
    <source>
        <dbReference type="PROSITE" id="PS50191"/>
    </source>
</evidence>
<dbReference type="SUPFAM" id="SSF52087">
    <property type="entry name" value="CRAL/TRIO domain"/>
    <property type="match status" value="1"/>
</dbReference>
<feature type="compositionally biased region" description="Basic and acidic residues" evidence="1">
    <location>
        <begin position="265"/>
        <end position="275"/>
    </location>
</feature>